<proteinExistence type="inferred from homology"/>
<feature type="transmembrane region" description="Helical" evidence="10">
    <location>
        <begin position="62"/>
        <end position="84"/>
    </location>
</feature>
<dbReference type="EMBL" id="KJ569361">
    <property type="protein sequence ID" value="AIA77058.1"/>
    <property type="molecule type" value="Genomic_DNA"/>
</dbReference>
<dbReference type="Gene3D" id="1.10.287.3510">
    <property type="match status" value="1"/>
</dbReference>
<evidence type="ECO:0000256" key="4">
    <source>
        <dbReference type="ARBA" id="ARBA00022692"/>
    </source>
</evidence>
<organism evidence="11">
    <name type="scientific">Cyanoplax caverna</name>
    <dbReference type="NCBI Taxonomy" id="1503210"/>
    <lineage>
        <taxon>Eukaryota</taxon>
        <taxon>Metazoa</taxon>
        <taxon>Spiralia</taxon>
        <taxon>Lophotrochozoa</taxon>
        <taxon>Mollusca</taxon>
        <taxon>Polyplacophora</taxon>
        <taxon>Neoloricata</taxon>
        <taxon>Chitonida</taxon>
        <taxon>Acanthochitonina</taxon>
        <taxon>Tonicellidae</taxon>
        <taxon>Tonicellinae</taxon>
        <taxon>Cyanoplax</taxon>
    </lineage>
</organism>
<dbReference type="AlphaFoldDB" id="A0A0E3DE01"/>
<geneLocation type="mitochondrion" evidence="11"/>
<evidence type="ECO:0000256" key="6">
    <source>
        <dbReference type="ARBA" id="ARBA00022989"/>
    </source>
</evidence>
<keyword evidence="4 10" id="KW-0812">Transmembrane</keyword>
<keyword evidence="11" id="KW-0496">Mitochondrion</keyword>
<evidence type="ECO:0000256" key="7">
    <source>
        <dbReference type="ARBA" id="ARBA00023027"/>
    </source>
</evidence>
<evidence type="ECO:0000313" key="11">
    <source>
        <dbReference type="EMBL" id="AIA77058.1"/>
    </source>
</evidence>
<keyword evidence="5" id="KW-1278">Translocase</keyword>
<evidence type="ECO:0000256" key="8">
    <source>
        <dbReference type="ARBA" id="ARBA00023136"/>
    </source>
</evidence>
<evidence type="ECO:0000256" key="9">
    <source>
        <dbReference type="ARBA" id="ARBA00031586"/>
    </source>
</evidence>
<accession>A0A0E3DE01</accession>
<gene>
    <name evidence="11" type="primary">nad4l</name>
</gene>
<dbReference type="Pfam" id="PF00420">
    <property type="entry name" value="Oxidored_q2"/>
    <property type="match status" value="1"/>
</dbReference>
<feature type="transmembrane region" description="Helical" evidence="10">
    <location>
        <begin position="7"/>
        <end position="25"/>
    </location>
</feature>
<sequence length="100" mass="11059">MISFFDPFLYLGILTSVVSFMTLCLQRKHLLNALLCLEILMVGIFILLIFLCNMLSNEGLVIFIFLTLTASGASVGLALLVILIRCHGNDYVSSCSLHKC</sequence>
<dbReference type="InterPro" id="IPR039428">
    <property type="entry name" value="NUOK/Mnh_C1-like"/>
</dbReference>
<evidence type="ECO:0000256" key="5">
    <source>
        <dbReference type="ARBA" id="ARBA00022967"/>
    </source>
</evidence>
<feature type="transmembrane region" description="Helical" evidence="10">
    <location>
        <begin position="32"/>
        <end position="56"/>
    </location>
</feature>
<evidence type="ECO:0000256" key="1">
    <source>
        <dbReference type="ARBA" id="ARBA00004141"/>
    </source>
</evidence>
<name>A0A0E3DE01_9MOLL</name>
<reference evidence="11" key="1">
    <citation type="journal article" date="2015" name="J. Nat. Hist.">
        <title>Molecular phylogeny of Acanthochitonina (Mollusca: Polyplacophora: Chitonida): three new mitochondrial genomes, rearranged gene orders and systematics.</title>
        <authorList>
            <person name="Irisarri I."/>
            <person name="Eernisse D.J."/>
            <person name="Zardoya R."/>
        </authorList>
    </citation>
    <scope>NUCLEOTIDE SEQUENCE</scope>
</reference>
<keyword evidence="8 10" id="KW-0472">Membrane</keyword>
<protein>
    <recommendedName>
        <fullName evidence="3">NADH-ubiquinone oxidoreductase chain 4L</fullName>
    </recommendedName>
    <alternativeName>
        <fullName evidence="9">NADH dehydrogenase subunit 4L</fullName>
    </alternativeName>
</protein>
<evidence type="ECO:0000256" key="3">
    <source>
        <dbReference type="ARBA" id="ARBA00016612"/>
    </source>
</evidence>
<keyword evidence="7" id="KW-0520">NAD</keyword>
<keyword evidence="6 10" id="KW-1133">Transmembrane helix</keyword>
<dbReference type="GO" id="GO:0016020">
    <property type="term" value="C:membrane"/>
    <property type="evidence" value="ECO:0007669"/>
    <property type="project" value="UniProtKB-SubCell"/>
</dbReference>
<comment type="similarity">
    <text evidence="2">Belongs to the complex I subunit 4L family.</text>
</comment>
<evidence type="ECO:0000256" key="2">
    <source>
        <dbReference type="ARBA" id="ARBA00010519"/>
    </source>
</evidence>
<comment type="subcellular location">
    <subcellularLocation>
        <location evidence="1">Membrane</location>
        <topology evidence="1">Multi-pass membrane protein</topology>
    </subcellularLocation>
</comment>
<evidence type="ECO:0000256" key="10">
    <source>
        <dbReference type="SAM" id="Phobius"/>
    </source>
</evidence>